<dbReference type="SUPFAM" id="SSF46785">
    <property type="entry name" value="Winged helix' DNA-binding domain"/>
    <property type="match status" value="1"/>
</dbReference>
<reference evidence="2 3" key="1">
    <citation type="submission" date="2016-10" db="EMBL/GenBank/DDBJ databases">
        <authorList>
            <person name="de Groot N.N."/>
        </authorList>
    </citation>
    <scope>NUCLEOTIDE SEQUENCE [LARGE SCALE GENOMIC DNA]</scope>
    <source>
        <strain evidence="2 3">NE2</strain>
    </source>
</reference>
<proteinExistence type="predicted"/>
<sequence>MSKQKVQSLPTPGRKPPAMAPTKRLPESASSPASVSIEIHWPNGGTFGPEELVLIDTIRKEQSIIGASRALGLSYRKCWLIADMLNRCFESPVIATFPGRRTAGAEITPFGERLVALYRSIGRHAAASSKKSLDELTSSLDWEFDPKARAAAAARDLA</sequence>
<dbReference type="STRING" id="1612308.SAMN05444581_104200"/>
<protein>
    <submittedName>
        <fullName evidence="2">Molybdate transport system regulatory protein</fullName>
    </submittedName>
</protein>
<keyword evidence="3" id="KW-1185">Reference proteome</keyword>
<evidence type="ECO:0000256" key="1">
    <source>
        <dbReference type="SAM" id="MobiDB-lite"/>
    </source>
</evidence>
<evidence type="ECO:0000313" key="3">
    <source>
        <dbReference type="Proteomes" id="UP000198755"/>
    </source>
</evidence>
<dbReference type="Gene3D" id="1.10.10.10">
    <property type="entry name" value="Winged helix-like DNA-binding domain superfamily/Winged helix DNA-binding domain"/>
    <property type="match status" value="1"/>
</dbReference>
<feature type="region of interest" description="Disordered" evidence="1">
    <location>
        <begin position="1"/>
        <end position="29"/>
    </location>
</feature>
<dbReference type="InterPro" id="IPR036388">
    <property type="entry name" value="WH-like_DNA-bd_sf"/>
</dbReference>
<accession>A0A1I3Y0V7</accession>
<dbReference type="PANTHER" id="PTHR30432">
    <property type="entry name" value="TRANSCRIPTIONAL REGULATOR MODE"/>
    <property type="match status" value="1"/>
</dbReference>
<dbReference type="InterPro" id="IPR036390">
    <property type="entry name" value="WH_DNA-bd_sf"/>
</dbReference>
<dbReference type="InterPro" id="IPR051815">
    <property type="entry name" value="Molybdate_resp_trans_reg"/>
</dbReference>
<dbReference type="PANTHER" id="PTHR30432:SF1">
    <property type="entry name" value="DNA-BINDING TRANSCRIPTIONAL DUAL REGULATOR MODE"/>
    <property type="match status" value="1"/>
</dbReference>
<feature type="compositionally biased region" description="Polar residues" evidence="1">
    <location>
        <begin position="1"/>
        <end position="10"/>
    </location>
</feature>
<organism evidence="2 3">
    <name type="scientific">Methylocapsa palsarum</name>
    <dbReference type="NCBI Taxonomy" id="1612308"/>
    <lineage>
        <taxon>Bacteria</taxon>
        <taxon>Pseudomonadati</taxon>
        <taxon>Pseudomonadota</taxon>
        <taxon>Alphaproteobacteria</taxon>
        <taxon>Hyphomicrobiales</taxon>
        <taxon>Beijerinckiaceae</taxon>
        <taxon>Methylocapsa</taxon>
    </lineage>
</organism>
<dbReference type="AlphaFoldDB" id="A0A1I3Y0V7"/>
<dbReference type="Proteomes" id="UP000198755">
    <property type="component" value="Unassembled WGS sequence"/>
</dbReference>
<evidence type="ECO:0000313" key="2">
    <source>
        <dbReference type="EMBL" id="SFK25079.1"/>
    </source>
</evidence>
<gene>
    <name evidence="2" type="ORF">SAMN05444581_104200</name>
</gene>
<dbReference type="EMBL" id="FOSN01000004">
    <property type="protein sequence ID" value="SFK25079.1"/>
    <property type="molecule type" value="Genomic_DNA"/>
</dbReference>
<name>A0A1I3Y0V7_9HYPH</name>